<protein>
    <submittedName>
        <fullName evidence="2">Tetratricopeptide (TPR) repeat protein</fullName>
    </submittedName>
</protein>
<keyword evidence="3" id="KW-1185">Reference proteome</keyword>
<dbReference type="InterPro" id="IPR027417">
    <property type="entry name" value="P-loop_NTPase"/>
</dbReference>
<dbReference type="PANTHER" id="PTHR47691">
    <property type="entry name" value="REGULATOR-RELATED"/>
    <property type="match status" value="1"/>
</dbReference>
<evidence type="ECO:0000256" key="1">
    <source>
        <dbReference type="PROSITE-ProRule" id="PRU00339"/>
    </source>
</evidence>
<dbReference type="SMART" id="SM00028">
    <property type="entry name" value="TPR"/>
    <property type="match status" value="3"/>
</dbReference>
<gene>
    <name evidence="2" type="ORF">FHX73_114698</name>
</gene>
<reference evidence="2 3" key="1">
    <citation type="submission" date="2019-06" db="EMBL/GenBank/DDBJ databases">
        <title>Sequencing the genomes of 1000 actinobacteria strains.</title>
        <authorList>
            <person name="Klenk H.-P."/>
        </authorList>
    </citation>
    <scope>NUCLEOTIDE SEQUENCE [LARGE SCALE GENOMIC DNA]</scope>
    <source>
        <strain evidence="2 3">DSM 44826</strain>
    </source>
</reference>
<accession>A0A561UN66</accession>
<proteinExistence type="predicted"/>
<feature type="repeat" description="TPR" evidence="1">
    <location>
        <begin position="602"/>
        <end position="635"/>
    </location>
</feature>
<dbReference type="InterPro" id="IPR011990">
    <property type="entry name" value="TPR-like_helical_dom_sf"/>
</dbReference>
<dbReference type="InterPro" id="IPR019734">
    <property type="entry name" value="TPR_rpt"/>
</dbReference>
<sequence length="781" mass="82935">MESLLAEVLGAALAHAGAAGRTELRRLLGSQREDELPLNEPELTDHGLVEYAIRRAAADRALELALLAWVEQLPSIRIQHNGIGGSARLSGLVVQARDVHGGLHWHSAKTELPIPRQLPQPAAGFVGRGTELDSLDAWVTTHWLLVVNGPAGVGKTGLLLAWAARRAADYPDGQLYADLRGHGPGEPAGPAETLGGFLRAFGVERIPADPAEAAALWRSVTAGRRVLVLLDNVVTAAQVRQLLPGAPGALVVVASRFRLTGLGVDGAAFLPLGLLDESASEEVLAHRIGSGRTGAEPEAARELAAHCGGLALALSVVAARVAARPRMSLADAAAALERESGRLAALRLAGESAVQGALDASCAGLSELPGRLYHLMGLLPFADFGAAECAALAGLDLATAEDLLDVLAEANLVEELGDGRYRCHDLVRLHAAGRARHLEPAGEREDALRRVLEWYLATCSAAERVLTPNHATQRRDVRRPLPPAPFAESDRTAALAWLDARRGHLAAAVRTAEAHAWDGLVWQLADAMHPLFLRLRAHELGSAVHESGLAAARREGDPAALARMLTDTATRLYNLGRGERAMPLFQEALAAALAGGEPKAQGQALHGIGRIHHAAGRLDEAQDCFERALRLRLAVGYQRGAALTRMTLAEIAVARGRPDLAVPELLLAQRTLTELGEPYEAARALAHLGRARTVLGDHAAAAEALERAVELFRAAGSLYWEGRTLELLGELAEARDDPERASAHYRESLARYQRMGAPDAERLRSTVERLAGAQPQAGPPG</sequence>
<organism evidence="2 3">
    <name type="scientific">Kitasatospora viridis</name>
    <dbReference type="NCBI Taxonomy" id="281105"/>
    <lineage>
        <taxon>Bacteria</taxon>
        <taxon>Bacillati</taxon>
        <taxon>Actinomycetota</taxon>
        <taxon>Actinomycetes</taxon>
        <taxon>Kitasatosporales</taxon>
        <taxon>Streptomycetaceae</taxon>
        <taxon>Kitasatospora</taxon>
    </lineage>
</organism>
<evidence type="ECO:0000313" key="3">
    <source>
        <dbReference type="Proteomes" id="UP000317940"/>
    </source>
</evidence>
<dbReference type="Proteomes" id="UP000317940">
    <property type="component" value="Unassembled WGS sequence"/>
</dbReference>
<keyword evidence="1" id="KW-0802">TPR repeat</keyword>
<dbReference type="EMBL" id="VIWT01000001">
    <property type="protein sequence ID" value="TWG00818.1"/>
    <property type="molecule type" value="Genomic_DNA"/>
</dbReference>
<dbReference type="PROSITE" id="PS50005">
    <property type="entry name" value="TPR"/>
    <property type="match status" value="1"/>
</dbReference>
<comment type="caution">
    <text evidence="2">The sequence shown here is derived from an EMBL/GenBank/DDBJ whole genome shotgun (WGS) entry which is preliminary data.</text>
</comment>
<dbReference type="SUPFAM" id="SSF52540">
    <property type="entry name" value="P-loop containing nucleoside triphosphate hydrolases"/>
    <property type="match status" value="1"/>
</dbReference>
<dbReference type="PRINTS" id="PR00364">
    <property type="entry name" value="DISEASERSIST"/>
</dbReference>
<dbReference type="Gene3D" id="1.25.40.10">
    <property type="entry name" value="Tetratricopeptide repeat domain"/>
    <property type="match status" value="1"/>
</dbReference>
<name>A0A561UN66_9ACTN</name>
<dbReference type="PANTHER" id="PTHR47691:SF3">
    <property type="entry name" value="HTH-TYPE TRANSCRIPTIONAL REGULATOR RV0890C-RELATED"/>
    <property type="match status" value="1"/>
</dbReference>
<dbReference type="AlphaFoldDB" id="A0A561UN66"/>
<dbReference type="Pfam" id="PF13424">
    <property type="entry name" value="TPR_12"/>
    <property type="match status" value="2"/>
</dbReference>
<dbReference type="Gene3D" id="3.40.50.300">
    <property type="entry name" value="P-loop containing nucleotide triphosphate hydrolases"/>
    <property type="match status" value="1"/>
</dbReference>
<evidence type="ECO:0000313" key="2">
    <source>
        <dbReference type="EMBL" id="TWG00818.1"/>
    </source>
</evidence>
<dbReference type="SUPFAM" id="SSF48452">
    <property type="entry name" value="TPR-like"/>
    <property type="match status" value="2"/>
</dbReference>